<dbReference type="Pfam" id="PF00821">
    <property type="entry name" value="PEPCK_GTP"/>
    <property type="match status" value="1"/>
</dbReference>
<evidence type="ECO:0000256" key="3">
    <source>
        <dbReference type="ARBA" id="ARBA00011245"/>
    </source>
</evidence>
<dbReference type="GO" id="GO:0030145">
    <property type="term" value="F:manganese ion binding"/>
    <property type="evidence" value="ECO:0007669"/>
    <property type="project" value="UniProtKB-UniRule"/>
</dbReference>
<dbReference type="GO" id="GO:0046327">
    <property type="term" value="P:glycerol biosynthetic process from pyruvate"/>
    <property type="evidence" value="ECO:0007669"/>
    <property type="project" value="TreeGrafter"/>
</dbReference>
<dbReference type="GO" id="GO:0016301">
    <property type="term" value="F:kinase activity"/>
    <property type="evidence" value="ECO:0007669"/>
    <property type="project" value="UniProtKB-KW"/>
</dbReference>
<comment type="cofactor">
    <cofactor evidence="11">
        <name>Mn(2+)</name>
        <dbReference type="ChEBI" id="CHEBI:29035"/>
    </cofactor>
    <text evidence="11">Binds 1 Mn(2+) ion per subunit.</text>
</comment>
<keyword evidence="15" id="KW-0808">Transferase</keyword>
<accession>A0A6I3KNG6</accession>
<dbReference type="InterPro" id="IPR035077">
    <property type="entry name" value="PEP_carboxykinase_GTP_C"/>
</dbReference>
<comment type="function">
    <text evidence="11">Catalyzes the conversion of oxaloacetate (OAA) to phosphoenolpyruvate (PEP), the rate-limiting step in the metabolic pathway that produces glucose from lactate and other precursors derived from the citric acid cycle.</text>
</comment>
<feature type="binding site" evidence="11">
    <location>
        <begin position="391"/>
        <end position="393"/>
    </location>
    <ligand>
        <name>substrate</name>
    </ligand>
</feature>
<keyword evidence="15" id="KW-0418">Kinase</keyword>
<protein>
    <recommendedName>
        <fullName evidence="11">Phosphoenolpyruvate carboxykinase [GTP]</fullName>
        <shortName evidence="11">PEP carboxykinase</shortName>
        <shortName evidence="11">PEPCK</shortName>
        <ecNumber evidence="11">4.1.1.32</ecNumber>
    </recommendedName>
    <alternativeName>
        <fullName evidence="11">GTP-dependent phosphoenolpyruvate carboxykinase</fullName>
        <shortName evidence="11">GTP-PEPCK</shortName>
    </alternativeName>
</protein>
<keyword evidence="4 11" id="KW-0312">Gluconeogenesis</keyword>
<evidence type="ECO:0000256" key="8">
    <source>
        <dbReference type="ARBA" id="ARBA00023134"/>
    </source>
</evidence>
<dbReference type="GO" id="GO:0006107">
    <property type="term" value="P:oxaloacetate metabolic process"/>
    <property type="evidence" value="ECO:0007669"/>
    <property type="project" value="TreeGrafter"/>
</dbReference>
<keyword evidence="7 11" id="KW-0210">Decarboxylase</keyword>
<evidence type="ECO:0000313" key="16">
    <source>
        <dbReference type="Proteomes" id="UP000440694"/>
    </source>
</evidence>
<evidence type="ECO:0000259" key="13">
    <source>
        <dbReference type="Pfam" id="PF00821"/>
    </source>
</evidence>
<feature type="binding site" evidence="11">
    <location>
        <position position="276"/>
    </location>
    <ligand>
        <name>substrate</name>
    </ligand>
</feature>
<keyword evidence="6 11" id="KW-0547">Nucleotide-binding</keyword>
<dbReference type="Gene3D" id="3.90.228.20">
    <property type="match status" value="1"/>
</dbReference>
<dbReference type="PIRSF" id="PIRSF001348">
    <property type="entry name" value="PEP_carboxykinase_GTP"/>
    <property type="match status" value="1"/>
</dbReference>
<keyword evidence="9 11" id="KW-0464">Manganese</keyword>
<dbReference type="InterPro" id="IPR018091">
    <property type="entry name" value="PEP_carboxykin_GTP_CS"/>
</dbReference>
<feature type="binding site" evidence="11">
    <location>
        <position position="254"/>
    </location>
    <ligand>
        <name>Mn(2+)</name>
        <dbReference type="ChEBI" id="CHEBI:29035"/>
    </ligand>
</feature>
<evidence type="ECO:0000256" key="10">
    <source>
        <dbReference type="ARBA" id="ARBA00023239"/>
    </source>
</evidence>
<dbReference type="AlphaFoldDB" id="A0A6I3KNG6"/>
<keyword evidence="11" id="KW-0963">Cytoplasm</keyword>
<dbReference type="GO" id="GO:0071333">
    <property type="term" value="P:cellular response to glucose stimulus"/>
    <property type="evidence" value="ECO:0007669"/>
    <property type="project" value="TreeGrafter"/>
</dbReference>
<dbReference type="Pfam" id="PF17297">
    <property type="entry name" value="PEPCK_N"/>
    <property type="match status" value="1"/>
</dbReference>
<evidence type="ECO:0000256" key="2">
    <source>
        <dbReference type="ARBA" id="ARBA00005796"/>
    </source>
</evidence>
<evidence type="ECO:0000256" key="9">
    <source>
        <dbReference type="ARBA" id="ARBA00023211"/>
    </source>
</evidence>
<feature type="binding site" evidence="11">
    <location>
        <begin position="277"/>
        <end position="282"/>
    </location>
    <ligand>
        <name>GTP</name>
        <dbReference type="ChEBI" id="CHEBI:37565"/>
    </ligand>
</feature>
<keyword evidence="15" id="KW-0670">Pyruvate</keyword>
<evidence type="ECO:0000256" key="12">
    <source>
        <dbReference type="SAM" id="MobiDB-lite"/>
    </source>
</evidence>
<keyword evidence="8 11" id="KW-0342">GTP-binding</keyword>
<comment type="pathway">
    <text evidence="1 11">Carbohydrate biosynthesis; gluconeogenesis.</text>
</comment>
<feature type="binding site" evidence="11">
    <location>
        <begin position="518"/>
        <end position="521"/>
    </location>
    <ligand>
        <name>GTP</name>
        <dbReference type="ChEBI" id="CHEBI:37565"/>
    </ligand>
</feature>
<feature type="binding site" evidence="11">
    <location>
        <position position="234"/>
    </location>
    <ligand>
        <name>Mn(2+)</name>
        <dbReference type="ChEBI" id="CHEBI:29035"/>
    </ligand>
</feature>
<comment type="catalytic activity">
    <reaction evidence="11">
        <text>oxaloacetate + GTP = phosphoenolpyruvate + GDP + CO2</text>
        <dbReference type="Rhea" id="RHEA:10388"/>
        <dbReference type="ChEBI" id="CHEBI:16452"/>
        <dbReference type="ChEBI" id="CHEBI:16526"/>
        <dbReference type="ChEBI" id="CHEBI:37565"/>
        <dbReference type="ChEBI" id="CHEBI:58189"/>
        <dbReference type="ChEBI" id="CHEBI:58702"/>
        <dbReference type="EC" id="4.1.1.32"/>
    </reaction>
</comment>
<dbReference type="SUPFAM" id="SSF68923">
    <property type="entry name" value="PEP carboxykinase N-terminal domain"/>
    <property type="match status" value="1"/>
</dbReference>
<dbReference type="InterPro" id="IPR013035">
    <property type="entry name" value="PEP_carboxykinase_C"/>
</dbReference>
<dbReference type="SUPFAM" id="SSF53795">
    <property type="entry name" value="PEP carboxykinase-like"/>
    <property type="match status" value="1"/>
</dbReference>
<dbReference type="EC" id="4.1.1.32" evidence="11"/>
<feature type="binding site" evidence="11">
    <location>
        <position position="424"/>
    </location>
    <ligand>
        <name>GTP</name>
        <dbReference type="ChEBI" id="CHEBI:37565"/>
    </ligand>
</feature>
<feature type="binding site" evidence="11">
    <location>
        <begin position="225"/>
        <end position="227"/>
    </location>
    <ligand>
        <name>substrate</name>
    </ligand>
</feature>
<evidence type="ECO:0000256" key="7">
    <source>
        <dbReference type="ARBA" id="ARBA00022793"/>
    </source>
</evidence>
<dbReference type="GO" id="GO:0005829">
    <property type="term" value="C:cytosol"/>
    <property type="evidence" value="ECO:0007669"/>
    <property type="project" value="TreeGrafter"/>
</dbReference>
<dbReference type="FunFam" id="3.40.449.10:FF:000005">
    <property type="entry name" value="Phosphoenolpyruvate carboxykinase [GTP]"/>
    <property type="match status" value="1"/>
</dbReference>
<dbReference type="GO" id="GO:0019543">
    <property type="term" value="P:propionate catabolic process"/>
    <property type="evidence" value="ECO:0007669"/>
    <property type="project" value="TreeGrafter"/>
</dbReference>
<dbReference type="GO" id="GO:0033993">
    <property type="term" value="P:response to lipid"/>
    <property type="evidence" value="ECO:0007669"/>
    <property type="project" value="TreeGrafter"/>
</dbReference>
<dbReference type="GO" id="GO:0004613">
    <property type="term" value="F:phosphoenolpyruvate carboxykinase (GTP) activity"/>
    <property type="evidence" value="ECO:0007669"/>
    <property type="project" value="UniProtKB-UniRule"/>
</dbReference>
<feature type="binding site" evidence="11">
    <location>
        <position position="301"/>
    </location>
    <ligand>
        <name>Mn(2+)</name>
        <dbReference type="ChEBI" id="CHEBI:29035"/>
    </ligand>
</feature>
<dbReference type="Gene3D" id="3.40.449.10">
    <property type="entry name" value="Phosphoenolpyruvate Carboxykinase, domain 1"/>
    <property type="match status" value="1"/>
</dbReference>
<evidence type="ECO:0000256" key="11">
    <source>
        <dbReference type="HAMAP-Rule" id="MF_00452"/>
    </source>
</evidence>
<evidence type="ECO:0000256" key="5">
    <source>
        <dbReference type="ARBA" id="ARBA00022723"/>
    </source>
</evidence>
<feature type="domain" description="Phosphoenolpyruvate carboxykinase GTP-utilising N-terminal" evidence="14">
    <location>
        <begin position="26"/>
        <end position="246"/>
    </location>
</feature>
<evidence type="ECO:0000259" key="14">
    <source>
        <dbReference type="Pfam" id="PF17297"/>
    </source>
</evidence>
<dbReference type="PROSITE" id="PS00505">
    <property type="entry name" value="PEPCK_GTP"/>
    <property type="match status" value="1"/>
</dbReference>
<keyword evidence="10 11" id="KW-0456">Lyase</keyword>
<dbReference type="RefSeq" id="WP_154739994.1">
    <property type="nucleotide sequence ID" value="NZ_WMBQ01000002.1"/>
</dbReference>
<dbReference type="PANTHER" id="PTHR11561:SF0">
    <property type="entry name" value="PHOSPHOENOLPYRUVATE CARBOXYKINASE [GTP]-RELATED"/>
    <property type="match status" value="1"/>
</dbReference>
<dbReference type="GO" id="GO:0006094">
    <property type="term" value="P:gluconeogenesis"/>
    <property type="evidence" value="ECO:0007669"/>
    <property type="project" value="UniProtKB-UniRule"/>
</dbReference>
<reference evidence="15 16" key="1">
    <citation type="submission" date="2019-11" db="EMBL/GenBank/DDBJ databases">
        <title>Identification of a novel strain.</title>
        <authorList>
            <person name="Xu Q."/>
            <person name="Wang G."/>
        </authorList>
    </citation>
    <scope>NUCLEOTIDE SEQUENCE [LARGE SCALE GENOMIC DNA]</scope>
    <source>
        <strain evidence="16">xq</strain>
    </source>
</reference>
<feature type="binding site" evidence="11">
    <location>
        <position position="85"/>
    </location>
    <ligand>
        <name>substrate</name>
    </ligand>
</feature>
<dbReference type="InterPro" id="IPR035078">
    <property type="entry name" value="PEP_carboxykinase_GTP_N"/>
</dbReference>
<dbReference type="PANTHER" id="PTHR11561">
    <property type="entry name" value="PHOSPHOENOLPYRUVATE CARBOXYKINASE"/>
    <property type="match status" value="1"/>
</dbReference>
<dbReference type="GO" id="GO:0005525">
    <property type="term" value="F:GTP binding"/>
    <property type="evidence" value="ECO:0007669"/>
    <property type="project" value="UniProtKB-UniRule"/>
</dbReference>
<comment type="similarity">
    <text evidence="2 11">Belongs to the phosphoenolpyruvate carboxykinase [GTP] family.</text>
</comment>
<name>A0A6I3KNG6_9HYPH</name>
<proteinExistence type="inferred from homology"/>
<evidence type="ECO:0000256" key="4">
    <source>
        <dbReference type="ARBA" id="ARBA00022432"/>
    </source>
</evidence>
<dbReference type="UniPathway" id="UPA00138"/>
<feature type="active site" evidence="11">
    <location>
        <position position="278"/>
    </location>
</feature>
<evidence type="ECO:0000313" key="15">
    <source>
        <dbReference type="EMBL" id="MTD95450.1"/>
    </source>
</evidence>
<evidence type="ECO:0000256" key="6">
    <source>
        <dbReference type="ARBA" id="ARBA00022741"/>
    </source>
</evidence>
<organism evidence="15 16">
    <name type="scientific">Hyphomicrobium album</name>
    <dbReference type="NCBI Taxonomy" id="2665159"/>
    <lineage>
        <taxon>Bacteria</taxon>
        <taxon>Pseudomonadati</taxon>
        <taxon>Pseudomonadota</taxon>
        <taxon>Alphaproteobacteria</taxon>
        <taxon>Hyphomicrobiales</taxon>
        <taxon>Hyphomicrobiaceae</taxon>
        <taxon>Hyphomicrobium</taxon>
    </lineage>
</organism>
<comment type="subunit">
    <text evidence="3 11">Monomer.</text>
</comment>
<dbReference type="GO" id="GO:0042594">
    <property type="term" value="P:response to starvation"/>
    <property type="evidence" value="ECO:0007669"/>
    <property type="project" value="TreeGrafter"/>
</dbReference>
<dbReference type="Proteomes" id="UP000440694">
    <property type="component" value="Unassembled WGS sequence"/>
</dbReference>
<gene>
    <name evidence="11" type="primary">pckG</name>
    <name evidence="15" type="ORF">GIW81_14010</name>
</gene>
<evidence type="ECO:0000256" key="1">
    <source>
        <dbReference type="ARBA" id="ARBA00004742"/>
    </source>
</evidence>
<sequence length="609" mass="66370">MNVQTAINSGAASGPAPTTNPKVLAFVEEARALFKPDSVYWCDGSKEEYQAMLKALVDGGTAIRLNEELRPNSILVRSDPLDVARVEDQTYICSASKEDAGPTNNWFDPAEMKVTLSKLYDGAMAGRTMYVVPYSMGPIGSPIAGIGVMVTDSAYAVANMHIMTRVGSKVWEALGNSEDFVRGRHTVGAPLSTPTAADVPWPCNKTKYISHFPETREIWSYGSGYGGNALLGKKCHALRIASVKARDEGWMAEHMLILKLTNPEGRVKYVAAAFPSACGKTNLAMLVPTIPGWSAETIGDDICWMKFGADGRLYAINPETGFFGVAPGTSNDSNFNAMRTLTENCIYSNVALTDDGDVWWEGMTAKQPDHLVDWMRRNWTPGCGRTAAHANARFTAPAGQCPVVAAEWEDPKGVPIDAILFGGRRASTVPLVMEALNWVHGTFLGSIMASEKTAAAADAKGDIRRDPMAMLPFCGYHMGDYFAHWLKVGEKGGAKMPKVFQVNWFRKNAAGKFMWPGYSDNSRVLKWIFERCDGNAGAVETPIGRLPAEGSLDVKGLKVNMADMQALNSVDKEGWKAELPSIREHYATFGDRLPKQLADELSALERRLG</sequence>
<keyword evidence="5 11" id="KW-0479">Metal-binding</keyword>
<dbReference type="NCBIfam" id="NF003253">
    <property type="entry name" value="PRK04210.1"/>
    <property type="match status" value="1"/>
</dbReference>
<keyword evidence="16" id="KW-1185">Reference proteome</keyword>
<feature type="region of interest" description="Disordered" evidence="12">
    <location>
        <begin position="1"/>
        <end position="20"/>
    </location>
</feature>
<dbReference type="Gene3D" id="2.170.8.10">
    <property type="entry name" value="Phosphoenolpyruvate Carboxykinase, domain 2"/>
    <property type="match status" value="1"/>
</dbReference>
<feature type="domain" description="Phosphoenolpyruvate carboxykinase C-terminal P-loop" evidence="13">
    <location>
        <begin position="250"/>
        <end position="607"/>
    </location>
</feature>
<dbReference type="InterPro" id="IPR008209">
    <property type="entry name" value="PEP_carboxykinase_GTP"/>
</dbReference>
<dbReference type="CDD" id="cd00819">
    <property type="entry name" value="PEPCK_GTP"/>
    <property type="match status" value="1"/>
</dbReference>
<dbReference type="HAMAP" id="MF_00452">
    <property type="entry name" value="PEPCK_GTP"/>
    <property type="match status" value="1"/>
</dbReference>
<comment type="caution">
    <text evidence="15">The sequence shown here is derived from an EMBL/GenBank/DDBJ whole genome shotgun (WGS) entry which is preliminary data.</text>
</comment>
<comment type="subcellular location">
    <subcellularLocation>
        <location evidence="11">Cytoplasm</location>
    </subcellularLocation>
</comment>
<dbReference type="InterPro" id="IPR008210">
    <property type="entry name" value="PEP_carboxykinase_N"/>
</dbReference>
<dbReference type="EMBL" id="WMBQ01000002">
    <property type="protein sequence ID" value="MTD95450.1"/>
    <property type="molecule type" value="Genomic_DNA"/>
</dbReference>
<feature type="binding site" evidence="11">
    <location>
        <position position="393"/>
    </location>
    <ligand>
        <name>GTP</name>
        <dbReference type="ChEBI" id="CHEBI:37565"/>
    </ligand>
</feature>